<dbReference type="GO" id="GO:0042597">
    <property type="term" value="C:periplasmic space"/>
    <property type="evidence" value="ECO:0007669"/>
    <property type="project" value="UniProtKB-ARBA"/>
</dbReference>
<evidence type="ECO:0000259" key="2">
    <source>
        <dbReference type="Pfam" id="PF00496"/>
    </source>
</evidence>
<name>A0A9D1Y7C9_9FIRM</name>
<dbReference type="SUPFAM" id="SSF53850">
    <property type="entry name" value="Periplasmic binding protein-like II"/>
    <property type="match status" value="1"/>
</dbReference>
<protein>
    <submittedName>
        <fullName evidence="3">ABC transporter substrate-binding protein</fullName>
    </submittedName>
</protein>
<dbReference type="PIRSF" id="PIRSF002741">
    <property type="entry name" value="MppA"/>
    <property type="match status" value="1"/>
</dbReference>
<dbReference type="Pfam" id="PF00496">
    <property type="entry name" value="SBP_bac_5"/>
    <property type="match status" value="1"/>
</dbReference>
<evidence type="ECO:0000313" key="4">
    <source>
        <dbReference type="Proteomes" id="UP000823868"/>
    </source>
</evidence>
<dbReference type="Gene3D" id="3.40.190.10">
    <property type="entry name" value="Periplasmic binding protein-like II"/>
    <property type="match status" value="1"/>
</dbReference>
<dbReference type="Gene3D" id="3.10.105.10">
    <property type="entry name" value="Dipeptide-binding Protein, Domain 3"/>
    <property type="match status" value="1"/>
</dbReference>
<reference evidence="3" key="2">
    <citation type="submission" date="2021-04" db="EMBL/GenBank/DDBJ databases">
        <authorList>
            <person name="Gilroy R."/>
        </authorList>
    </citation>
    <scope>NUCLEOTIDE SEQUENCE</scope>
    <source>
        <strain evidence="3">ChiBcec16_6824</strain>
    </source>
</reference>
<evidence type="ECO:0000313" key="3">
    <source>
        <dbReference type="EMBL" id="HIY21044.1"/>
    </source>
</evidence>
<dbReference type="PANTHER" id="PTHR30290">
    <property type="entry name" value="PERIPLASMIC BINDING COMPONENT OF ABC TRANSPORTER"/>
    <property type="match status" value="1"/>
</dbReference>
<sequence>MKRILSLLTGMALVAAILTGCGGNKPQESASQGGGSSASKDSVVMALSGDISNLNPWDNTVLIDRFVRTNYYETLLDMDGTEFVPLLAEDYSISESGTEYTFMLKKGVKFHNSDELTAEDVVYSIEQARLSSSFSAETAAIEKVEAVDDYTVKVTLSEVNAPFLLSVAAKVCITNKEYMEANGEAAINAPIGTGPYRFVSREAGSKIIMEAFEDWHGGEVAIKNAEFRVVADSSAAVMSLEAGDIDLTYTLPTISVAQLQENSNMTVSMVPTQGSAYLVYNINNAPFDDLNFRKAISYSVDRDTIIAAALDGIGMKSVSIWGPTTVGYTGNYTFPEYDIEKAKEYLAQSNYNGETIQFIVGNDTYKRSAVILQNEWAKLGINVEIVQMESNAWISDMKNGNYQLSLVIHTVEPDADLWSTRFASTGIGISNMSHVQRDDLDELFLQGRSTTDIDERCGYYDEIMKILVDEAIVVPIYYRTMTPAYNANLVVDRFETSGYARMVYMHWK</sequence>
<dbReference type="Proteomes" id="UP000823868">
    <property type="component" value="Unassembled WGS sequence"/>
</dbReference>
<organism evidence="3 4">
    <name type="scientific">Candidatus Flavonifractor merdigallinarum</name>
    <dbReference type="NCBI Taxonomy" id="2838589"/>
    <lineage>
        <taxon>Bacteria</taxon>
        <taxon>Bacillati</taxon>
        <taxon>Bacillota</taxon>
        <taxon>Clostridia</taxon>
        <taxon>Eubacteriales</taxon>
        <taxon>Oscillospiraceae</taxon>
        <taxon>Flavonifractor</taxon>
    </lineage>
</organism>
<accession>A0A9D1Y7C9</accession>
<reference evidence="3" key="1">
    <citation type="journal article" date="2021" name="PeerJ">
        <title>Extensive microbial diversity within the chicken gut microbiome revealed by metagenomics and culture.</title>
        <authorList>
            <person name="Gilroy R."/>
            <person name="Ravi A."/>
            <person name="Getino M."/>
            <person name="Pursley I."/>
            <person name="Horton D.L."/>
            <person name="Alikhan N.F."/>
            <person name="Baker D."/>
            <person name="Gharbi K."/>
            <person name="Hall N."/>
            <person name="Watson M."/>
            <person name="Adriaenssens E.M."/>
            <person name="Foster-Nyarko E."/>
            <person name="Jarju S."/>
            <person name="Secka A."/>
            <person name="Antonio M."/>
            <person name="Oren A."/>
            <person name="Chaudhuri R.R."/>
            <person name="La Ragione R."/>
            <person name="Hildebrand F."/>
            <person name="Pallen M.J."/>
        </authorList>
    </citation>
    <scope>NUCLEOTIDE SEQUENCE</scope>
    <source>
        <strain evidence="3">ChiBcec16_6824</strain>
    </source>
</reference>
<dbReference type="GO" id="GO:1904680">
    <property type="term" value="F:peptide transmembrane transporter activity"/>
    <property type="evidence" value="ECO:0007669"/>
    <property type="project" value="TreeGrafter"/>
</dbReference>
<dbReference type="EMBL" id="DXDX01000073">
    <property type="protein sequence ID" value="HIY21044.1"/>
    <property type="molecule type" value="Genomic_DNA"/>
</dbReference>
<comment type="caution">
    <text evidence="3">The sequence shown here is derived from an EMBL/GenBank/DDBJ whole genome shotgun (WGS) entry which is preliminary data.</text>
</comment>
<feature type="signal peptide" evidence="1">
    <location>
        <begin position="1"/>
        <end position="20"/>
    </location>
</feature>
<dbReference type="GO" id="GO:0015833">
    <property type="term" value="P:peptide transport"/>
    <property type="evidence" value="ECO:0007669"/>
    <property type="project" value="TreeGrafter"/>
</dbReference>
<evidence type="ECO:0000256" key="1">
    <source>
        <dbReference type="SAM" id="SignalP"/>
    </source>
</evidence>
<dbReference type="InterPro" id="IPR000914">
    <property type="entry name" value="SBP_5_dom"/>
</dbReference>
<dbReference type="Gene3D" id="3.90.76.10">
    <property type="entry name" value="Dipeptide-binding Protein, Domain 1"/>
    <property type="match status" value="1"/>
</dbReference>
<dbReference type="InterPro" id="IPR030678">
    <property type="entry name" value="Peptide/Ni-bd"/>
</dbReference>
<feature type="domain" description="Solute-binding protein family 5" evidence="2">
    <location>
        <begin position="82"/>
        <end position="410"/>
    </location>
</feature>
<dbReference type="AlphaFoldDB" id="A0A9D1Y7C9"/>
<keyword evidence="1" id="KW-0732">Signal</keyword>
<dbReference type="PROSITE" id="PS51257">
    <property type="entry name" value="PROKAR_LIPOPROTEIN"/>
    <property type="match status" value="1"/>
</dbReference>
<dbReference type="InterPro" id="IPR039424">
    <property type="entry name" value="SBP_5"/>
</dbReference>
<dbReference type="CDD" id="cd00995">
    <property type="entry name" value="PBP2_NikA_DppA_OppA_like"/>
    <property type="match status" value="1"/>
</dbReference>
<feature type="chain" id="PRO_5039479706" evidence="1">
    <location>
        <begin position="21"/>
        <end position="508"/>
    </location>
</feature>
<proteinExistence type="predicted"/>
<gene>
    <name evidence="3" type="ORF">H9841_03965</name>
</gene>
<dbReference type="GO" id="GO:0043190">
    <property type="term" value="C:ATP-binding cassette (ABC) transporter complex"/>
    <property type="evidence" value="ECO:0007669"/>
    <property type="project" value="InterPro"/>
</dbReference>